<evidence type="ECO:0000313" key="2">
    <source>
        <dbReference type="Proteomes" id="UP000242875"/>
    </source>
</evidence>
<organism evidence="1 2">
    <name type="scientific">Bifiguratus adelaidae</name>
    <dbReference type="NCBI Taxonomy" id="1938954"/>
    <lineage>
        <taxon>Eukaryota</taxon>
        <taxon>Fungi</taxon>
        <taxon>Fungi incertae sedis</taxon>
        <taxon>Mucoromycota</taxon>
        <taxon>Mucoromycotina</taxon>
        <taxon>Endogonomycetes</taxon>
        <taxon>Endogonales</taxon>
        <taxon>Endogonales incertae sedis</taxon>
        <taxon>Bifiguratus</taxon>
    </lineage>
</organism>
<keyword evidence="2" id="KW-1185">Reference proteome</keyword>
<dbReference type="AlphaFoldDB" id="A0A261XYX6"/>
<sequence>MSTASQSTNGGLLDLVPSTNVRDVLQRVEQLGSLHKRCIRRLSKRNAKLEDVKTSMTILVSYQEGLMTWLYSPKFTHHRFTDLAKCKTENGGNGMRLLCRSVMEACADVASETVEVQKKLTPEIASEWRLAVNKLLETFLGGLLENLGKDVVDMETELAHVTRAISAEAVTLLLEIAQGELNDIRRLNIAMKYAVRLFIQYQRTDPSRHVQLHALSKHISTAIIDVLPSESTQIDAKHLRLTRFYLVHLHTLYNTFVRELTNDWKRQGHSSKVAFASCTVLIARFLFENPMSSNDRDTKAQTEQKAVEETFFNVIRLILTSRTTLEASNTSIFIKEFMEACHGLALQNNAAHGTPELYFYWAILRSLDMPLESETPNSSFTHVTLTSLLDYIPLFLDRISAIHDHAPEAMETTSSLLEDILHQHATLFAKSDHQTQTHFLSSCIQLTMASTSDFAARLTIELLWQCLDCMHEEDVIDILYMLMSILQTTDIHATVVWRLRALIAHCTPQLSQSYKVALCSRLRINVNPLGMDQVFHLWSRFPLEVLTVNDPRILQQLYLHIEAESMKMWQELGRLMAASNGSVDYNILQAMSLPVLALSNVRKTRAHFAIAHGDHNDAIDHLTFNTFRDSVELIAMLCEAEESPLDPISKVSQLLEALLSLCLYTSIDRIELLSVIHKLNGVSKHEISPISIAHLIIETVYDMDDAVRRDEQNYLIMNAVCLDFNELVQEAHDWACFFQICLLLSKKLQRTNGMERLQEIVPPALWDTVQLLNDNKLIAAHAEAAQNIKASDIAAYRREQKEAIDNSVILKSLAYLDQRQATSHAINQIANFLQDNPHLHETSLLKQLDMLHKTLGYVVAPSP</sequence>
<evidence type="ECO:0000313" key="1">
    <source>
        <dbReference type="EMBL" id="OZJ03570.1"/>
    </source>
</evidence>
<proteinExistence type="predicted"/>
<dbReference type="EMBL" id="MVBO01000079">
    <property type="protein sequence ID" value="OZJ03570.1"/>
    <property type="molecule type" value="Genomic_DNA"/>
</dbReference>
<protein>
    <submittedName>
        <fullName evidence="1">Uncharacterized protein</fullName>
    </submittedName>
</protein>
<gene>
    <name evidence="1" type="ORF">BZG36_03093</name>
</gene>
<comment type="caution">
    <text evidence="1">The sequence shown here is derived from an EMBL/GenBank/DDBJ whole genome shotgun (WGS) entry which is preliminary data.</text>
</comment>
<name>A0A261XYX6_9FUNG</name>
<dbReference type="Proteomes" id="UP000242875">
    <property type="component" value="Unassembled WGS sequence"/>
</dbReference>
<accession>A0A261XYX6</accession>
<reference evidence="1 2" key="1">
    <citation type="journal article" date="2017" name="Mycologia">
        <title>Bifiguratus adelaidae, gen. et sp. nov., a new member of Mucoromycotina in endophytic and soil-dwelling habitats.</title>
        <authorList>
            <person name="Torres-Cruz T.J."/>
            <person name="Billingsley Tobias T.L."/>
            <person name="Almatruk M."/>
            <person name="Hesse C."/>
            <person name="Kuske C.R."/>
            <person name="Desiro A."/>
            <person name="Benucci G.M."/>
            <person name="Bonito G."/>
            <person name="Stajich J.E."/>
            <person name="Dunlap C."/>
            <person name="Arnold A.E."/>
            <person name="Porras-Alfaro A."/>
        </authorList>
    </citation>
    <scope>NUCLEOTIDE SEQUENCE [LARGE SCALE GENOMIC DNA]</scope>
    <source>
        <strain evidence="1 2">AZ0501</strain>
    </source>
</reference>